<dbReference type="PRINTS" id="PR00387">
    <property type="entry name" value="PDIESTERASE1"/>
</dbReference>
<feature type="binding site" evidence="6">
    <location>
        <position position="244"/>
    </location>
    <ligand>
        <name>Zn(2+)</name>
        <dbReference type="ChEBI" id="CHEBI:29105"/>
        <label>1</label>
    </ligand>
</feature>
<accession>T1G2P4</accession>
<proteinExistence type="inferred from homology"/>
<feature type="binding site" evidence="6">
    <location>
        <position position="398"/>
    </location>
    <ligand>
        <name>Zn(2+)</name>
        <dbReference type="ChEBI" id="CHEBI:29105"/>
        <label>1</label>
    </ligand>
</feature>
<protein>
    <recommendedName>
        <fullName evidence="7">Phosphodiesterase</fullName>
        <ecNumber evidence="7">3.1.4.-</ecNumber>
    </recommendedName>
</protein>
<dbReference type="InterPro" id="IPR040844">
    <property type="entry name" value="PDE4_UCR"/>
</dbReference>
<dbReference type="GO" id="GO:0046872">
    <property type="term" value="F:metal ion binding"/>
    <property type="evidence" value="ECO:0007669"/>
    <property type="project" value="UniProtKB-KW"/>
</dbReference>
<dbReference type="InParanoid" id="T1G2P4"/>
<feature type="binding site" evidence="5">
    <location>
        <position position="449"/>
    </location>
    <ligand>
        <name>AMP</name>
        <dbReference type="ChEBI" id="CHEBI:456215"/>
    </ligand>
</feature>
<dbReference type="GO" id="GO:0004115">
    <property type="term" value="F:3',5'-cyclic-AMP phosphodiesterase activity"/>
    <property type="evidence" value="ECO:0000318"/>
    <property type="project" value="GO_Central"/>
</dbReference>
<dbReference type="EMBL" id="AMQM01003597">
    <property type="status" value="NOT_ANNOTATED_CDS"/>
    <property type="molecule type" value="Genomic_DNA"/>
</dbReference>
<evidence type="ECO:0000313" key="9">
    <source>
        <dbReference type="EMBL" id="ESO07257.1"/>
    </source>
</evidence>
<dbReference type="GeneID" id="20215342"/>
<evidence type="ECO:0000256" key="2">
    <source>
        <dbReference type="ARBA" id="ARBA00022801"/>
    </source>
</evidence>
<dbReference type="EnsemblMetazoa" id="HelroT76777">
    <property type="protein sequence ID" value="HelroP76777"/>
    <property type="gene ID" value="HelroG76777"/>
</dbReference>
<reference evidence="9 11" key="2">
    <citation type="journal article" date="2013" name="Nature">
        <title>Insights into bilaterian evolution from three spiralian genomes.</title>
        <authorList>
            <person name="Simakov O."/>
            <person name="Marletaz F."/>
            <person name="Cho S.J."/>
            <person name="Edsinger-Gonzales E."/>
            <person name="Havlak P."/>
            <person name="Hellsten U."/>
            <person name="Kuo D.H."/>
            <person name="Larsson T."/>
            <person name="Lv J."/>
            <person name="Arendt D."/>
            <person name="Savage R."/>
            <person name="Osoegawa K."/>
            <person name="de Jong P."/>
            <person name="Grimwood J."/>
            <person name="Chapman J.A."/>
            <person name="Shapiro H."/>
            <person name="Aerts A."/>
            <person name="Otillar R.P."/>
            <person name="Terry A.Y."/>
            <person name="Boore J.L."/>
            <person name="Grigoriev I.V."/>
            <person name="Lindberg D.R."/>
            <person name="Seaver E.C."/>
            <person name="Weisblat D.A."/>
            <person name="Putnam N.H."/>
            <person name="Rokhsar D.S."/>
        </authorList>
    </citation>
    <scope>NUCLEOTIDE SEQUENCE</scope>
</reference>
<keyword evidence="2 7" id="KW-0378">Hydrolase</keyword>
<dbReference type="KEGG" id="hro:HELRODRAFT_76777"/>
<evidence type="ECO:0000256" key="1">
    <source>
        <dbReference type="ARBA" id="ARBA00022723"/>
    </source>
</evidence>
<dbReference type="OMA" id="CCEMRVC"/>
<dbReference type="GO" id="GO:0141162">
    <property type="term" value="P:negative regulation of cAMP/PKA signal transduction"/>
    <property type="evidence" value="ECO:0000318"/>
    <property type="project" value="GO_Central"/>
</dbReference>
<dbReference type="EMBL" id="KB096222">
    <property type="protein sequence ID" value="ESO07257.1"/>
    <property type="molecule type" value="Genomic_DNA"/>
</dbReference>
<feature type="binding site" evidence="5">
    <location>
        <begin position="240"/>
        <end position="244"/>
    </location>
    <ligand>
        <name>AMP</name>
        <dbReference type="ChEBI" id="CHEBI:456215"/>
    </ligand>
</feature>
<reference evidence="11" key="1">
    <citation type="submission" date="2012-12" db="EMBL/GenBank/DDBJ databases">
        <authorList>
            <person name="Hellsten U."/>
            <person name="Grimwood J."/>
            <person name="Chapman J.A."/>
            <person name="Shapiro H."/>
            <person name="Aerts A."/>
            <person name="Otillar R.P."/>
            <person name="Terry A.Y."/>
            <person name="Boore J.L."/>
            <person name="Simakov O."/>
            <person name="Marletaz F."/>
            <person name="Cho S.-J."/>
            <person name="Edsinger-Gonzales E."/>
            <person name="Havlak P."/>
            <person name="Kuo D.-H."/>
            <person name="Larsson T."/>
            <person name="Lv J."/>
            <person name="Arendt D."/>
            <person name="Savage R."/>
            <person name="Osoegawa K."/>
            <person name="de Jong P."/>
            <person name="Lindberg D.R."/>
            <person name="Seaver E.C."/>
            <person name="Weisblat D.A."/>
            <person name="Putnam N.H."/>
            <person name="Grigoriev I.V."/>
            <person name="Rokhsar D.S."/>
        </authorList>
    </citation>
    <scope>NUCLEOTIDE SEQUENCE</scope>
</reference>
<dbReference type="SUPFAM" id="SSF109604">
    <property type="entry name" value="HD-domain/PDEase-like"/>
    <property type="match status" value="1"/>
</dbReference>
<dbReference type="FunFam" id="1.10.1300.10:FF:000023">
    <property type="entry name" value="Phosphodiesterase"/>
    <property type="match status" value="1"/>
</dbReference>
<feature type="active site" description="Proton donor" evidence="4">
    <location>
        <position position="240"/>
    </location>
</feature>
<dbReference type="Pfam" id="PF18100">
    <property type="entry name" value="PDE4_UCR"/>
    <property type="match status" value="1"/>
</dbReference>
<feature type="binding site" evidence="6">
    <location>
        <position position="281"/>
    </location>
    <ligand>
        <name>Zn(2+)</name>
        <dbReference type="ChEBI" id="CHEBI:29105"/>
        <label>1</label>
    </ligand>
</feature>
<organism evidence="10 11">
    <name type="scientific">Helobdella robusta</name>
    <name type="common">Californian leech</name>
    <dbReference type="NCBI Taxonomy" id="6412"/>
    <lineage>
        <taxon>Eukaryota</taxon>
        <taxon>Metazoa</taxon>
        <taxon>Spiralia</taxon>
        <taxon>Lophotrochozoa</taxon>
        <taxon>Annelida</taxon>
        <taxon>Clitellata</taxon>
        <taxon>Hirudinea</taxon>
        <taxon>Rhynchobdellida</taxon>
        <taxon>Glossiphoniidae</taxon>
        <taxon>Helobdella</taxon>
    </lineage>
</organism>
<evidence type="ECO:0000313" key="10">
    <source>
        <dbReference type="EnsemblMetazoa" id="HelroP76777"/>
    </source>
</evidence>
<feature type="binding site" evidence="5">
    <location>
        <position position="281"/>
    </location>
    <ligand>
        <name>AMP</name>
        <dbReference type="ChEBI" id="CHEBI:456215"/>
    </ligand>
</feature>
<feature type="binding site" evidence="6">
    <location>
        <position position="281"/>
    </location>
    <ligand>
        <name>Zn(2+)</name>
        <dbReference type="ChEBI" id="CHEBI:29105"/>
        <label>2</label>
    </ligand>
</feature>
<evidence type="ECO:0000256" key="4">
    <source>
        <dbReference type="PIRSR" id="PIRSR623088-1"/>
    </source>
</evidence>
<dbReference type="InterPro" id="IPR023174">
    <property type="entry name" value="PDEase_CS"/>
</dbReference>
<gene>
    <name evidence="10" type="primary">20215342</name>
    <name evidence="9" type="ORF">HELRODRAFT_76777</name>
</gene>
<dbReference type="HOGENOM" id="CLU_005940_7_3_1"/>
<evidence type="ECO:0000256" key="3">
    <source>
        <dbReference type="ARBA" id="ARBA00023149"/>
    </source>
</evidence>
<evidence type="ECO:0000259" key="8">
    <source>
        <dbReference type="PROSITE" id="PS51845"/>
    </source>
</evidence>
<dbReference type="GO" id="GO:0047555">
    <property type="term" value="F:3',5'-cyclic-GMP phosphodiesterase activity"/>
    <property type="evidence" value="ECO:0000318"/>
    <property type="project" value="GO_Central"/>
</dbReference>
<name>T1G2P4_HELRO</name>
<sequence length="491" mass="56263">MVHVVTPFAQIVHSLRSVRNNFLSLTKSTSVLNKFEMRLINLSHDFSFVQDQLDKLSSETLGELEWCLEQLEIIQTHRSVSEMATNKFKRMLNRELSHFAESSKAGNQISEYISSTFLGEFAAWNNNNNSNSERKSPMLEITGVKRPSITPPASSIIMHPKYGVDSNDPEHLDEIMADIDKWGIDIFEIGQLTNNRPMTTVTYTILAKRDLLRAFNICSTTMLNYLMTAEDHYRPEVPYHNGYHAADVTQSCHVLLSLPALENLFTDLEILATIFASCIHDIDHPGFTNNYFITTGSDLALMYNDESVLENHHLAVAFKLLQQTDCDFLASLPTKSRQILRRIVISLVLATDMNKHMDHVAHLKTMVEARKLSGADILSQENYSDRLLILQHMIHCADLSNPTKPLPLYKKWTDAIMEEFFRQGDAERERELDISPMCDRLTATVEKSQVGFIDYIVHPLWDTWAELVEPGCREIIESLEYNRDWYYNAVP</sequence>
<dbReference type="Proteomes" id="UP000015101">
    <property type="component" value="Unassembled WGS sequence"/>
</dbReference>
<dbReference type="InterPro" id="IPR036971">
    <property type="entry name" value="PDEase_catalytic_dom_sf"/>
</dbReference>
<evidence type="ECO:0000313" key="11">
    <source>
        <dbReference type="Proteomes" id="UP000015101"/>
    </source>
</evidence>
<reference evidence="10" key="3">
    <citation type="submission" date="2015-06" db="UniProtKB">
        <authorList>
            <consortium name="EnsemblMetazoa"/>
        </authorList>
    </citation>
    <scope>IDENTIFICATION</scope>
</reference>
<dbReference type="PROSITE" id="PS51845">
    <property type="entry name" value="PDEASE_I_2"/>
    <property type="match status" value="1"/>
</dbReference>
<dbReference type="RefSeq" id="XP_009014635.1">
    <property type="nucleotide sequence ID" value="XM_009016387.1"/>
</dbReference>
<dbReference type="GO" id="GO:0007165">
    <property type="term" value="P:signal transduction"/>
    <property type="evidence" value="ECO:0007669"/>
    <property type="project" value="InterPro"/>
</dbReference>
<comment type="cofactor">
    <cofactor evidence="7">
        <name>a divalent metal cation</name>
        <dbReference type="ChEBI" id="CHEBI:60240"/>
    </cofactor>
    <text evidence="7">Binds 2 divalent metal cations per subunit. Site 1 may preferentially bind zinc ions, while site 2 has a preference for magnesium and/or manganese ions.</text>
</comment>
<dbReference type="CDD" id="cd00077">
    <property type="entry name" value="HDc"/>
    <property type="match status" value="1"/>
</dbReference>
<dbReference type="OrthoDB" id="189220at2759"/>
<dbReference type="InterPro" id="IPR023088">
    <property type="entry name" value="PDEase"/>
</dbReference>
<evidence type="ECO:0000256" key="6">
    <source>
        <dbReference type="PIRSR" id="PIRSR623088-3"/>
    </source>
</evidence>
<evidence type="ECO:0000256" key="5">
    <source>
        <dbReference type="PIRSR" id="PIRSR623088-2"/>
    </source>
</evidence>
<dbReference type="CTD" id="20215342"/>
<dbReference type="STRING" id="6412.T1G2P4"/>
<dbReference type="Pfam" id="PF00233">
    <property type="entry name" value="PDEase_I"/>
    <property type="match status" value="1"/>
</dbReference>
<dbReference type="SMART" id="SM00471">
    <property type="entry name" value="HDc"/>
    <property type="match status" value="1"/>
</dbReference>
<keyword evidence="11" id="KW-1185">Reference proteome</keyword>
<dbReference type="EC" id="3.1.4.-" evidence="7"/>
<keyword evidence="3" id="KW-0114">cAMP</keyword>
<dbReference type="Gene3D" id="1.10.1300.10">
    <property type="entry name" value="3'5'-cyclic nucleotide phosphodiesterase, catalytic domain"/>
    <property type="match status" value="1"/>
</dbReference>
<feature type="binding site" evidence="6">
    <location>
        <position position="280"/>
    </location>
    <ligand>
        <name>Zn(2+)</name>
        <dbReference type="ChEBI" id="CHEBI:29105"/>
        <label>1</label>
    </ligand>
</feature>
<keyword evidence="1 6" id="KW-0479">Metal-binding</keyword>
<feature type="binding site" evidence="5">
    <location>
        <position position="398"/>
    </location>
    <ligand>
        <name>AMP</name>
        <dbReference type="ChEBI" id="CHEBI:456215"/>
    </ligand>
</feature>
<comment type="similarity">
    <text evidence="7">Belongs to the cyclic nucleotide phosphodiesterase family.</text>
</comment>
<dbReference type="PANTHER" id="PTHR11347">
    <property type="entry name" value="CYCLIC NUCLEOTIDE PHOSPHODIESTERASE"/>
    <property type="match status" value="1"/>
</dbReference>
<dbReference type="InterPro" id="IPR003607">
    <property type="entry name" value="HD/PDEase_dom"/>
</dbReference>
<evidence type="ECO:0000256" key="7">
    <source>
        <dbReference type="RuleBase" id="RU363067"/>
    </source>
</evidence>
<dbReference type="PROSITE" id="PS00126">
    <property type="entry name" value="PDEASE_I_1"/>
    <property type="match status" value="1"/>
</dbReference>
<feature type="domain" description="PDEase" evidence="8">
    <location>
        <begin position="164"/>
        <end position="491"/>
    </location>
</feature>
<dbReference type="eggNOG" id="KOG3689">
    <property type="taxonomic scope" value="Eukaryota"/>
</dbReference>
<dbReference type="InterPro" id="IPR002073">
    <property type="entry name" value="PDEase_catalytic_dom"/>
</dbReference>
<dbReference type="AlphaFoldDB" id="T1G2P4"/>